<dbReference type="AlphaFoldDB" id="A0A9D1E2V8"/>
<proteinExistence type="predicted"/>
<dbReference type="Proteomes" id="UP000886744">
    <property type="component" value="Unassembled WGS sequence"/>
</dbReference>
<comment type="caution">
    <text evidence="1">The sequence shown here is derived from an EMBL/GenBank/DDBJ whole genome shotgun (WGS) entry which is preliminary data.</text>
</comment>
<organism evidence="1 2">
    <name type="scientific">Candidatus Coprenecus avistercoris</name>
    <dbReference type="NCBI Taxonomy" id="2840730"/>
    <lineage>
        <taxon>Bacteria</taxon>
        <taxon>Pseudomonadati</taxon>
        <taxon>Bacteroidota</taxon>
        <taxon>Bacteroidia</taxon>
        <taxon>Bacteroidales</taxon>
        <taxon>Rikenellaceae</taxon>
        <taxon>Rikenellaceae incertae sedis</taxon>
        <taxon>Candidatus Coprenecus</taxon>
    </lineage>
</organism>
<accession>A0A9D1E2V8</accession>
<sequence>MNETEVIRLLREYAAQYNDWKYFTGDPIIFPKHFAGLMAEGRATLQDVEVAAAVAAHLAWGRREMIVRDCRRAMDEMGWQPYEYVMTGEYRSDSTSLHRTVRWSEFAGICGRLREFYRDNESLEVLTPGQMRVRVYGQKDDPSAANKKIHMLRRWMVRDDGKVDLGLWKGIDKRELIIPLDVHVHRSAANLGITARRSADIRTAEEITRFLLKVFPEDPVLGDFALFAVAASGGC</sequence>
<dbReference type="Pfam" id="PF09674">
    <property type="entry name" value="DUF2400"/>
    <property type="match status" value="2"/>
</dbReference>
<evidence type="ECO:0000313" key="1">
    <source>
        <dbReference type="EMBL" id="HIR63558.1"/>
    </source>
</evidence>
<name>A0A9D1E2V8_9BACT</name>
<reference evidence="1" key="1">
    <citation type="submission" date="2020-10" db="EMBL/GenBank/DDBJ databases">
        <authorList>
            <person name="Gilroy R."/>
        </authorList>
    </citation>
    <scope>NUCLEOTIDE SEQUENCE</scope>
    <source>
        <strain evidence="1">ChiHjej13B12-12457</strain>
    </source>
</reference>
<gene>
    <name evidence="1" type="ORF">IAC94_08605</name>
</gene>
<protein>
    <submittedName>
        <fullName evidence="1">DUF2400 family protein</fullName>
    </submittedName>
</protein>
<dbReference type="InterPro" id="IPR014127">
    <property type="entry name" value="CHP02757"/>
</dbReference>
<dbReference type="EMBL" id="DVHI01000103">
    <property type="protein sequence ID" value="HIR63558.1"/>
    <property type="molecule type" value="Genomic_DNA"/>
</dbReference>
<reference evidence="1" key="2">
    <citation type="journal article" date="2021" name="PeerJ">
        <title>Extensive microbial diversity within the chicken gut microbiome revealed by metagenomics and culture.</title>
        <authorList>
            <person name="Gilroy R."/>
            <person name="Ravi A."/>
            <person name="Getino M."/>
            <person name="Pursley I."/>
            <person name="Horton D.L."/>
            <person name="Alikhan N.F."/>
            <person name="Baker D."/>
            <person name="Gharbi K."/>
            <person name="Hall N."/>
            <person name="Watson M."/>
            <person name="Adriaenssens E.M."/>
            <person name="Foster-Nyarko E."/>
            <person name="Jarju S."/>
            <person name="Secka A."/>
            <person name="Antonio M."/>
            <person name="Oren A."/>
            <person name="Chaudhuri R.R."/>
            <person name="La Ragione R."/>
            <person name="Hildebrand F."/>
            <person name="Pallen M.J."/>
        </authorList>
    </citation>
    <scope>NUCLEOTIDE SEQUENCE</scope>
    <source>
        <strain evidence="1">ChiHjej13B12-12457</strain>
    </source>
</reference>
<evidence type="ECO:0000313" key="2">
    <source>
        <dbReference type="Proteomes" id="UP000886744"/>
    </source>
</evidence>